<dbReference type="InterPro" id="IPR045012">
    <property type="entry name" value="NLP"/>
</dbReference>
<evidence type="ECO:0000256" key="5">
    <source>
        <dbReference type="SAM" id="MobiDB-lite"/>
    </source>
</evidence>
<feature type="domain" description="RWP-RK" evidence="6">
    <location>
        <begin position="48"/>
        <end position="136"/>
    </location>
</feature>
<keyword evidence="9" id="KW-1185">Reference proteome</keyword>
<feature type="compositionally biased region" description="Basic and acidic residues" evidence="5">
    <location>
        <begin position="38"/>
        <end position="53"/>
    </location>
</feature>
<accession>A0ABD2ZMJ9</accession>
<evidence type="ECO:0000256" key="1">
    <source>
        <dbReference type="ARBA" id="ARBA00023015"/>
    </source>
</evidence>
<sequence>MPPTDCSFQQVDAVNKSNNDINIVQNIIVGSPPPANQPREDTNVERSGKEGTTSRKQGAVTTLESERGITREILEQNSTRKLEDVAEFLGVSRSTVKRICRKHNIRRWPPCKIRKSNQVFAKQEIVQSCVENIGKGCMPNATRLQDDSRITVKATYKDDMIKFRLSLPAHKMDLEEKVARELSLSVGNFKVKYRDEDDDWILITSDEDLNTSLSKLISLGRTTIKMSVNQITNE</sequence>
<comment type="caution">
    <text evidence="8">The sequence shown here is derived from an EMBL/GenBank/DDBJ whole genome shotgun (WGS) entry which is preliminary data.</text>
</comment>
<evidence type="ECO:0000256" key="4">
    <source>
        <dbReference type="ARBA" id="ARBA00023242"/>
    </source>
</evidence>
<gene>
    <name evidence="8" type="ORF">ACH5RR_017699</name>
</gene>
<reference evidence="8 9" key="1">
    <citation type="submission" date="2024-11" db="EMBL/GenBank/DDBJ databases">
        <title>A near-complete genome assembly of Cinchona calisaya.</title>
        <authorList>
            <person name="Lian D.C."/>
            <person name="Zhao X.W."/>
            <person name="Wei L."/>
        </authorList>
    </citation>
    <scope>NUCLEOTIDE SEQUENCE [LARGE SCALE GENOMIC DNA]</scope>
    <source>
        <tissue evidence="8">Nenye</tissue>
    </source>
</reference>
<evidence type="ECO:0000259" key="6">
    <source>
        <dbReference type="PROSITE" id="PS51519"/>
    </source>
</evidence>
<dbReference type="GO" id="GO:0003677">
    <property type="term" value="F:DNA binding"/>
    <property type="evidence" value="ECO:0007669"/>
    <property type="project" value="UniProtKB-KW"/>
</dbReference>
<dbReference type="Pfam" id="PF00564">
    <property type="entry name" value="PB1"/>
    <property type="match status" value="1"/>
</dbReference>
<dbReference type="PROSITE" id="PS51519">
    <property type="entry name" value="RWP_RK"/>
    <property type="match status" value="1"/>
</dbReference>
<dbReference type="PROSITE" id="PS51745">
    <property type="entry name" value="PB1"/>
    <property type="match status" value="1"/>
</dbReference>
<dbReference type="PANTHER" id="PTHR32002">
    <property type="entry name" value="PROTEIN NLP8"/>
    <property type="match status" value="1"/>
</dbReference>
<keyword evidence="2" id="KW-0238">DNA-binding</keyword>
<organism evidence="8 9">
    <name type="scientific">Cinchona calisaya</name>
    <dbReference type="NCBI Taxonomy" id="153742"/>
    <lineage>
        <taxon>Eukaryota</taxon>
        <taxon>Viridiplantae</taxon>
        <taxon>Streptophyta</taxon>
        <taxon>Embryophyta</taxon>
        <taxon>Tracheophyta</taxon>
        <taxon>Spermatophyta</taxon>
        <taxon>Magnoliopsida</taxon>
        <taxon>eudicotyledons</taxon>
        <taxon>Gunneridae</taxon>
        <taxon>Pentapetalae</taxon>
        <taxon>asterids</taxon>
        <taxon>lamiids</taxon>
        <taxon>Gentianales</taxon>
        <taxon>Rubiaceae</taxon>
        <taxon>Cinchonoideae</taxon>
        <taxon>Cinchoneae</taxon>
        <taxon>Cinchona</taxon>
    </lineage>
</organism>
<feature type="domain" description="PB1" evidence="7">
    <location>
        <begin position="149"/>
        <end position="231"/>
    </location>
</feature>
<feature type="region of interest" description="Disordered" evidence="5">
    <location>
        <begin position="28"/>
        <end position="62"/>
    </location>
</feature>
<evidence type="ECO:0000313" key="8">
    <source>
        <dbReference type="EMBL" id="KAL3519550.1"/>
    </source>
</evidence>
<dbReference type="Pfam" id="PF02042">
    <property type="entry name" value="RWP-RK"/>
    <property type="match status" value="1"/>
</dbReference>
<name>A0ABD2ZMJ9_9GENT</name>
<keyword evidence="3" id="KW-0804">Transcription</keyword>
<protein>
    <recommendedName>
        <fullName evidence="10">NIN-like protein</fullName>
    </recommendedName>
</protein>
<dbReference type="Gene3D" id="3.10.20.90">
    <property type="entry name" value="Phosphatidylinositol 3-kinase Catalytic Subunit, Chain A, domain 1"/>
    <property type="match status" value="1"/>
</dbReference>
<dbReference type="InterPro" id="IPR000270">
    <property type="entry name" value="PB1_dom"/>
</dbReference>
<dbReference type="AlphaFoldDB" id="A0ABD2ZMJ9"/>
<dbReference type="SUPFAM" id="SSF54277">
    <property type="entry name" value="CAD &amp; PB1 domains"/>
    <property type="match status" value="1"/>
</dbReference>
<dbReference type="PANTHER" id="PTHR32002:SF62">
    <property type="entry name" value="PROTEIN NLP6-LIKE ISOFORM X1"/>
    <property type="match status" value="1"/>
</dbReference>
<keyword evidence="4" id="KW-0539">Nucleus</keyword>
<dbReference type="Proteomes" id="UP001630127">
    <property type="component" value="Unassembled WGS sequence"/>
</dbReference>
<dbReference type="InterPro" id="IPR053793">
    <property type="entry name" value="PB1-like"/>
</dbReference>
<proteinExistence type="predicted"/>
<dbReference type="SMART" id="SM00666">
    <property type="entry name" value="PB1"/>
    <property type="match status" value="1"/>
</dbReference>
<keyword evidence="1" id="KW-0805">Transcription regulation</keyword>
<evidence type="ECO:0000259" key="7">
    <source>
        <dbReference type="PROSITE" id="PS51745"/>
    </source>
</evidence>
<dbReference type="InterPro" id="IPR003035">
    <property type="entry name" value="RWP-RK_dom"/>
</dbReference>
<evidence type="ECO:0000256" key="3">
    <source>
        <dbReference type="ARBA" id="ARBA00023163"/>
    </source>
</evidence>
<evidence type="ECO:0008006" key="10">
    <source>
        <dbReference type="Google" id="ProtNLM"/>
    </source>
</evidence>
<evidence type="ECO:0000256" key="2">
    <source>
        <dbReference type="ARBA" id="ARBA00023125"/>
    </source>
</evidence>
<dbReference type="EMBL" id="JBJUIK010000008">
    <property type="protein sequence ID" value="KAL3519550.1"/>
    <property type="molecule type" value="Genomic_DNA"/>
</dbReference>
<evidence type="ECO:0000313" key="9">
    <source>
        <dbReference type="Proteomes" id="UP001630127"/>
    </source>
</evidence>